<keyword evidence="1" id="KW-0472">Membrane</keyword>
<dbReference type="AlphaFoldDB" id="A0AAP9NR66"/>
<dbReference type="EMBL" id="CP054580">
    <property type="protein sequence ID" value="QKS25537.1"/>
    <property type="molecule type" value="Genomic_DNA"/>
</dbReference>
<evidence type="ECO:0000313" key="3">
    <source>
        <dbReference type="Proteomes" id="UP000509761"/>
    </source>
</evidence>
<sequence length="535" mass="59772">MTTNTSTRFSLPVFQKDLTSSDQRKLLHWADCELYAAFARNAAGHDEPVVMQVDSKPRYVASTSADTLLKLLAGAQIEEDSEAVVKAKPLTLAELARNAYLYRVGLHLTDGETGQYLEGRSTLALGMTAIVEPQEGKEVVYQAQVFSFEQMSEAGALPYGAVQYWVDSSLSHSSGQDSSKLAPIYVFDDQLDWRNPLFPELPDGAKPLNTLSPSEQAFFERMRRPLLLSWDEASIEPIVPESPYRNSLIEENPLSHFNKLRALINHDIVPSANDISLNVTAIAPLKGEPADTPERWELMVSFTMPTGMKALFEPDPDWIPASLFKANAALPDTTGIHIASEALRERIVNHLAWSFFQKGRSFDMARFSESLDGLLPGEMANSDEFFQPDYSDGRFPCLARFQCGQYRIPMLLLGQRKGNYICKPLKYMSIPEVEVPASIPQRNELINTKSQSMSFLNYGDKLALPTSLIDFPEHWYDGSRVSNQYLTSEFTSNMRVNILLNELEQTNKATASSFTKWVIASCAVVIIGVIVVMNL</sequence>
<dbReference type="RefSeq" id="WP_022521684.1">
    <property type="nucleotide sequence ID" value="NZ_CP054580.1"/>
</dbReference>
<evidence type="ECO:0000256" key="1">
    <source>
        <dbReference type="SAM" id="Phobius"/>
    </source>
</evidence>
<protein>
    <submittedName>
        <fullName evidence="2">Uncharacterized protein</fullName>
    </submittedName>
</protein>
<keyword evidence="3" id="KW-1185">Reference proteome</keyword>
<dbReference type="Proteomes" id="UP000509761">
    <property type="component" value="Chromosome"/>
</dbReference>
<proteinExistence type="predicted"/>
<name>A0AAP9NR66_9GAMM</name>
<evidence type="ECO:0000313" key="2">
    <source>
        <dbReference type="EMBL" id="QKS25537.1"/>
    </source>
</evidence>
<reference evidence="2 3" key="1">
    <citation type="submission" date="2019-12" db="EMBL/GenBank/DDBJ databases">
        <title>Genome sequencing and assembly of endphytes of Porphyra tenera.</title>
        <authorList>
            <person name="Park J.M."/>
            <person name="Shin R."/>
            <person name="Jo S.H."/>
        </authorList>
    </citation>
    <scope>NUCLEOTIDE SEQUENCE [LARGE SCALE GENOMIC DNA]</scope>
    <source>
        <strain evidence="2 3">GPM3</strain>
    </source>
</reference>
<keyword evidence="1" id="KW-0812">Transmembrane</keyword>
<organism evidence="2 3">
    <name type="scientific">Vreelandella titanicae</name>
    <dbReference type="NCBI Taxonomy" id="664683"/>
    <lineage>
        <taxon>Bacteria</taxon>
        <taxon>Pseudomonadati</taxon>
        <taxon>Pseudomonadota</taxon>
        <taxon>Gammaproteobacteria</taxon>
        <taxon>Oceanospirillales</taxon>
        <taxon>Halomonadaceae</taxon>
        <taxon>Vreelandella</taxon>
    </lineage>
</organism>
<gene>
    <name evidence="2" type="ORF">FX987_03333</name>
</gene>
<feature type="transmembrane region" description="Helical" evidence="1">
    <location>
        <begin position="514"/>
        <end position="533"/>
    </location>
</feature>
<accession>A0AAP9NR66</accession>
<keyword evidence="1" id="KW-1133">Transmembrane helix</keyword>